<feature type="domain" description="Siroheme synthase central" evidence="7">
    <location>
        <begin position="138"/>
        <end position="161"/>
    </location>
</feature>
<name>A0A8J7YP21_9ARCH</name>
<dbReference type="InterPro" id="IPR006367">
    <property type="entry name" value="Sirohaem_synthase_N"/>
</dbReference>
<dbReference type="InterPro" id="IPR028281">
    <property type="entry name" value="Sirohaem_synthase_central"/>
</dbReference>
<dbReference type="Gene3D" id="3.30.160.110">
    <property type="entry name" value="Siroheme synthase, domain 2"/>
    <property type="match status" value="1"/>
</dbReference>
<comment type="caution">
    <text evidence="9">The sequence shown here is derived from an EMBL/GenBank/DDBJ whole genome shotgun (WGS) entry which is preliminary data.</text>
</comment>
<keyword evidence="3" id="KW-0560">Oxidoreductase</keyword>
<dbReference type="Pfam" id="PF14824">
    <property type="entry name" value="Sirohm_synth_M"/>
    <property type="match status" value="1"/>
</dbReference>
<evidence type="ECO:0000313" key="8">
    <source>
        <dbReference type="EMBL" id="MBX8631198.1"/>
    </source>
</evidence>
<dbReference type="GO" id="GO:0004325">
    <property type="term" value="F:ferrochelatase activity"/>
    <property type="evidence" value="ECO:0007669"/>
    <property type="project" value="InterPro"/>
</dbReference>
<keyword evidence="4" id="KW-0520">NAD</keyword>
<comment type="pathway">
    <text evidence="1">Porphyrin-containing compound metabolism; siroheme biosynthesis; sirohydrochlorin from precorrin-2: step 1/1.</text>
</comment>
<evidence type="ECO:0000256" key="2">
    <source>
        <dbReference type="ARBA" id="ARBA00012400"/>
    </source>
</evidence>
<dbReference type="SUPFAM" id="SSF75615">
    <property type="entry name" value="Siroheme synthase middle domains-like"/>
    <property type="match status" value="1"/>
</dbReference>
<protein>
    <recommendedName>
        <fullName evidence="2">precorrin-2 dehydrogenase</fullName>
        <ecNumber evidence="2">1.3.1.76</ecNumber>
    </recommendedName>
</protein>
<evidence type="ECO:0000256" key="5">
    <source>
        <dbReference type="ARBA" id="ARBA00023244"/>
    </source>
</evidence>
<dbReference type="Proteomes" id="UP000750197">
    <property type="component" value="Unassembled WGS sequence"/>
</dbReference>
<dbReference type="PANTHER" id="PTHR35330">
    <property type="entry name" value="SIROHEME BIOSYNTHESIS PROTEIN MET8"/>
    <property type="match status" value="1"/>
</dbReference>
<dbReference type="InterPro" id="IPR028161">
    <property type="entry name" value="Met8-like"/>
</dbReference>
<dbReference type="PANTHER" id="PTHR35330:SF1">
    <property type="entry name" value="SIROHEME BIOSYNTHESIS PROTEIN MET8"/>
    <property type="match status" value="1"/>
</dbReference>
<dbReference type="GO" id="GO:0019354">
    <property type="term" value="P:siroheme biosynthetic process"/>
    <property type="evidence" value="ECO:0007669"/>
    <property type="project" value="UniProtKB-UniPathway"/>
</dbReference>
<dbReference type="EMBL" id="JAGVSJ010000002">
    <property type="protein sequence ID" value="MBX8631198.1"/>
    <property type="molecule type" value="Genomic_DNA"/>
</dbReference>
<dbReference type="Proteomes" id="UP000716004">
    <property type="component" value="Unassembled WGS sequence"/>
</dbReference>
<dbReference type="SUPFAM" id="SSF51735">
    <property type="entry name" value="NAD(P)-binding Rossmann-fold domains"/>
    <property type="match status" value="1"/>
</dbReference>
<organism evidence="9 10">
    <name type="scientific">Candidatus Sysuiplasma superficiale</name>
    <dbReference type="NCBI Taxonomy" id="2823368"/>
    <lineage>
        <taxon>Archaea</taxon>
        <taxon>Methanobacteriati</taxon>
        <taxon>Thermoplasmatota</taxon>
        <taxon>Thermoplasmata</taxon>
        <taxon>Candidatus Sysuiplasmatales</taxon>
        <taxon>Candidatus Sysuiplasmataceae</taxon>
        <taxon>Candidatus Sysuiplasma</taxon>
    </lineage>
</organism>
<dbReference type="Pfam" id="PF13241">
    <property type="entry name" value="NAD_binding_7"/>
    <property type="match status" value="1"/>
</dbReference>
<evidence type="ECO:0000256" key="4">
    <source>
        <dbReference type="ARBA" id="ARBA00023027"/>
    </source>
</evidence>
<dbReference type="EMBL" id="JAHEAC010000049">
    <property type="protein sequence ID" value="MBX8644270.1"/>
    <property type="molecule type" value="Genomic_DNA"/>
</dbReference>
<gene>
    <name evidence="8" type="ORF">J9259_01555</name>
    <name evidence="9" type="ORF">KIY12_06060</name>
</gene>
<comment type="catalytic activity">
    <reaction evidence="6">
        <text>precorrin-2 + NAD(+) = sirohydrochlorin + NADH + 2 H(+)</text>
        <dbReference type="Rhea" id="RHEA:15613"/>
        <dbReference type="ChEBI" id="CHEBI:15378"/>
        <dbReference type="ChEBI" id="CHEBI:57540"/>
        <dbReference type="ChEBI" id="CHEBI:57945"/>
        <dbReference type="ChEBI" id="CHEBI:58351"/>
        <dbReference type="ChEBI" id="CHEBI:58827"/>
        <dbReference type="EC" id="1.3.1.76"/>
    </reaction>
</comment>
<proteinExistence type="predicted"/>
<evidence type="ECO:0000256" key="1">
    <source>
        <dbReference type="ARBA" id="ARBA00005010"/>
    </source>
</evidence>
<dbReference type="EC" id="1.3.1.76" evidence="2"/>
<evidence type="ECO:0000256" key="3">
    <source>
        <dbReference type="ARBA" id="ARBA00023002"/>
    </source>
</evidence>
<dbReference type="UniPathway" id="UPA00262">
    <property type="reaction ID" value="UER00222"/>
</dbReference>
<dbReference type="NCBIfam" id="TIGR01470">
    <property type="entry name" value="cysG_Nterm"/>
    <property type="match status" value="1"/>
</dbReference>
<evidence type="ECO:0000259" key="7">
    <source>
        <dbReference type="Pfam" id="PF14824"/>
    </source>
</evidence>
<dbReference type="Gene3D" id="3.40.50.720">
    <property type="entry name" value="NAD(P)-binding Rossmann-like Domain"/>
    <property type="match status" value="1"/>
</dbReference>
<evidence type="ECO:0000313" key="10">
    <source>
        <dbReference type="Proteomes" id="UP000750197"/>
    </source>
</evidence>
<accession>A0A8J7YP21</accession>
<sequence>MIEGPGVSAEEGRKKGIGSADDPHFPLMISLREKDIVIVGGGDVALHKAALLQPYSRSITVYSEEFTDGFESLDVKRIKVSGDDVLKLIGEPFLVICATDNHSLNDRIMKHCAANGILCNNVDVVDSDVYFASMIKGGPLTVSISTNGMSPTMSRFTKETIMNALNRAFWEMLDIQSELRKELRYGIPEMSRRKEILCSVVYDPEIWLLLEQGRKEEASKLAIRKVNSLAQGK</sequence>
<dbReference type="InterPro" id="IPR036291">
    <property type="entry name" value="NAD(P)-bd_dom_sf"/>
</dbReference>
<reference evidence="9" key="1">
    <citation type="submission" date="2021-05" db="EMBL/GenBank/DDBJ databases">
        <title>Genomic insights into ecological role and evolution of a novel Thermoplasmata order Candidatus Sysuiplasmatales.</title>
        <authorList>
            <person name="Yuan Y."/>
        </authorList>
    </citation>
    <scope>NUCLEOTIDE SEQUENCE</scope>
    <source>
        <strain evidence="9">TUT19-bin139</strain>
        <strain evidence="8">YP2-bin.285</strain>
    </source>
</reference>
<dbReference type="AlphaFoldDB" id="A0A8J7YP21"/>
<keyword evidence="5" id="KW-0627">Porphyrin biosynthesis</keyword>
<evidence type="ECO:0000313" key="9">
    <source>
        <dbReference type="EMBL" id="MBX8644270.1"/>
    </source>
</evidence>
<dbReference type="GO" id="GO:0043115">
    <property type="term" value="F:precorrin-2 dehydrogenase activity"/>
    <property type="evidence" value="ECO:0007669"/>
    <property type="project" value="UniProtKB-EC"/>
</dbReference>
<evidence type="ECO:0000256" key="6">
    <source>
        <dbReference type="ARBA" id="ARBA00047561"/>
    </source>
</evidence>